<keyword evidence="13" id="KW-0460">Magnesium</keyword>
<evidence type="ECO:0000256" key="7">
    <source>
        <dbReference type="ARBA" id="ARBA00013025"/>
    </source>
</evidence>
<evidence type="ECO:0000256" key="16">
    <source>
        <dbReference type="ARBA" id="ARBA00047493"/>
    </source>
</evidence>
<dbReference type="RefSeq" id="WP_005868915.1">
    <property type="nucleotide sequence ID" value="NZ_AKFS01000093.1"/>
</dbReference>
<evidence type="ECO:0000256" key="3">
    <source>
        <dbReference type="ARBA" id="ARBA00005150"/>
    </source>
</evidence>
<comment type="subunit">
    <text evidence="5">Monomer.</text>
</comment>
<comment type="pathway">
    <text evidence="3">Cofactor biosynthesis; tetrahydrofolylpolyglutamate biosynthesis.</text>
</comment>
<keyword evidence="22" id="KW-1185">Reference proteome</keyword>
<evidence type="ECO:0000256" key="15">
    <source>
        <dbReference type="ARBA" id="ARBA00030592"/>
    </source>
</evidence>
<dbReference type="Gene3D" id="3.90.190.20">
    <property type="entry name" value="Mur ligase, C-terminal domain"/>
    <property type="match status" value="1"/>
</dbReference>
<sequence length="590" mass="62042">MAGEAFFGHSSEDEARGVPADLVPYLEAADAPDEGADQVQEVNVADADDSARDAALRALVENSLLVGPDPTILAEITGDFDEAFADDADFGEEADWSDGADQSSGPGATGDRDATRASRSASGARSDASSTHDAALAAAADQVELDTQVRRIYESIVERAPEHDIDPTLDRVKAVLDILGDPQNAYPAVHVTGTNGKTSTARMIDAVLTAFGMKVGRFTSPHLIDVRERISLEGHPISREGFIAAWQDVEPYIRMVDEHSQEQGGPRLSFFEVFTVMAFAAFADYPVDAAVVEVGMGGTWDSTNVIGAGVSVITPIGVDHTRWLGSTVEQIAREKAGVIKPGQIVVVARQSEEALAVLEERARQVDAVLRVEGRDFEVVDRQMGVGGQLVTVRTPAAVYEDVFVPLLGEHQAHNAAVALAAVEAFMGGRALDGRIVESGMMAASSPGRLQVVRRSPTIIVDAAHNPAGAGTLRDALEESFGFSRVVGVYSAMGDKDVEGVLSEVEPFMDHIVVTRMDGGRAADIDALARVAADVFGPDRVDAVEGLADAVDRAAALAEAGAGPSDRSGVLVFGSVHLAGDMLALAGKLPE</sequence>
<dbReference type="Pfam" id="PF08245">
    <property type="entry name" value="Mur_ligase_M"/>
    <property type="match status" value="1"/>
</dbReference>
<keyword evidence="12" id="KW-0067">ATP-binding</keyword>
<dbReference type="InterPro" id="IPR036565">
    <property type="entry name" value="Mur-like_cat_sf"/>
</dbReference>
<dbReference type="Proteomes" id="UP000004578">
    <property type="component" value="Unassembled WGS sequence"/>
</dbReference>
<evidence type="ECO:0000259" key="19">
    <source>
        <dbReference type="Pfam" id="PF02875"/>
    </source>
</evidence>
<dbReference type="GO" id="GO:0046872">
    <property type="term" value="F:metal ion binding"/>
    <property type="evidence" value="ECO:0007669"/>
    <property type="project" value="UniProtKB-KW"/>
</dbReference>
<reference evidence="21 22" key="1">
    <citation type="submission" date="2012-05" db="EMBL/GenBank/DDBJ databases">
        <authorList>
            <person name="Harkins D.M."/>
            <person name="Madupu R."/>
            <person name="Durkin A.S."/>
            <person name="Torralba M."/>
            <person name="Methe B."/>
            <person name="Sutton G.G."/>
            <person name="Nelson K.E."/>
        </authorList>
    </citation>
    <scope>NUCLEOTIDE SEQUENCE [LARGE SCALE GENOMIC DNA]</scope>
    <source>
        <strain evidence="21 22">F0490</strain>
    </source>
</reference>
<evidence type="ECO:0000256" key="4">
    <source>
        <dbReference type="ARBA" id="ARBA00008276"/>
    </source>
</evidence>
<accession>J0NJJ4</accession>
<comment type="cofactor">
    <cofactor evidence="1">
        <name>Mg(2+)</name>
        <dbReference type="ChEBI" id="CHEBI:18420"/>
    </cofactor>
</comment>
<evidence type="ECO:0000259" key="20">
    <source>
        <dbReference type="Pfam" id="PF08245"/>
    </source>
</evidence>
<dbReference type="PANTHER" id="PTHR11136:SF0">
    <property type="entry name" value="DIHYDROFOLATE SYNTHETASE-RELATED"/>
    <property type="match status" value="1"/>
</dbReference>
<comment type="caution">
    <text evidence="21">The sequence shown here is derived from an EMBL/GenBank/DDBJ whole genome shotgun (WGS) entry which is preliminary data.</text>
</comment>
<dbReference type="InterPro" id="IPR013221">
    <property type="entry name" value="Mur_ligase_cen"/>
</dbReference>
<keyword evidence="9 21" id="KW-0436">Ligase</keyword>
<dbReference type="PANTHER" id="PTHR11136">
    <property type="entry name" value="FOLYLPOLYGLUTAMATE SYNTHASE-RELATED"/>
    <property type="match status" value="1"/>
</dbReference>
<evidence type="ECO:0000256" key="18">
    <source>
        <dbReference type="SAM" id="MobiDB-lite"/>
    </source>
</evidence>
<feature type="domain" description="Mur ligase C-terminal" evidence="19">
    <location>
        <begin position="447"/>
        <end position="574"/>
    </location>
</feature>
<evidence type="ECO:0000256" key="1">
    <source>
        <dbReference type="ARBA" id="ARBA00001946"/>
    </source>
</evidence>
<dbReference type="GO" id="GO:0005524">
    <property type="term" value="F:ATP binding"/>
    <property type="evidence" value="ECO:0007669"/>
    <property type="project" value="UniProtKB-KW"/>
</dbReference>
<dbReference type="InterPro" id="IPR018109">
    <property type="entry name" value="Folylpolyglutamate_synth_CS"/>
</dbReference>
<dbReference type="Gene3D" id="3.40.1190.10">
    <property type="entry name" value="Mur-like, catalytic domain"/>
    <property type="match status" value="1"/>
</dbReference>
<dbReference type="EMBL" id="AKFS01000093">
    <property type="protein sequence ID" value="EJF47279.1"/>
    <property type="molecule type" value="Genomic_DNA"/>
</dbReference>
<evidence type="ECO:0000256" key="17">
    <source>
        <dbReference type="ARBA" id="ARBA00049161"/>
    </source>
</evidence>
<keyword evidence="11" id="KW-0547">Nucleotide-binding</keyword>
<keyword evidence="10" id="KW-0479">Metal-binding</keyword>
<dbReference type="NCBIfam" id="TIGR01499">
    <property type="entry name" value="folC"/>
    <property type="match status" value="1"/>
</dbReference>
<evidence type="ECO:0000313" key="21">
    <source>
        <dbReference type="EMBL" id="EJF47279.1"/>
    </source>
</evidence>
<evidence type="ECO:0000256" key="12">
    <source>
        <dbReference type="ARBA" id="ARBA00022840"/>
    </source>
</evidence>
<evidence type="ECO:0000256" key="2">
    <source>
        <dbReference type="ARBA" id="ARBA00004799"/>
    </source>
</evidence>
<dbReference type="PROSITE" id="PS01012">
    <property type="entry name" value="FOLYLPOLYGLU_SYNT_2"/>
    <property type="match status" value="1"/>
</dbReference>
<dbReference type="EC" id="6.3.2.12" evidence="6"/>
<dbReference type="SUPFAM" id="SSF53623">
    <property type="entry name" value="MurD-like peptide ligases, catalytic domain"/>
    <property type="match status" value="1"/>
</dbReference>
<keyword evidence="14" id="KW-0289">Folate biosynthesis</keyword>
<protein>
    <recommendedName>
        <fullName evidence="8">Dihydrofolate synthase/folylpolyglutamate synthase</fullName>
        <ecNumber evidence="6">6.3.2.12</ecNumber>
        <ecNumber evidence="7">6.3.2.17</ecNumber>
    </recommendedName>
    <alternativeName>
        <fullName evidence="15">Tetrahydrofolylpolyglutamate synthase</fullName>
    </alternativeName>
</protein>
<comment type="catalytic activity">
    <reaction evidence="17">
        <text>7,8-dihydropteroate + L-glutamate + ATP = 7,8-dihydrofolate + ADP + phosphate + H(+)</text>
        <dbReference type="Rhea" id="RHEA:23584"/>
        <dbReference type="ChEBI" id="CHEBI:15378"/>
        <dbReference type="ChEBI" id="CHEBI:17839"/>
        <dbReference type="ChEBI" id="CHEBI:29985"/>
        <dbReference type="ChEBI" id="CHEBI:30616"/>
        <dbReference type="ChEBI" id="CHEBI:43474"/>
        <dbReference type="ChEBI" id="CHEBI:57451"/>
        <dbReference type="ChEBI" id="CHEBI:456216"/>
        <dbReference type="EC" id="6.3.2.12"/>
    </reaction>
</comment>
<dbReference type="Pfam" id="PF02875">
    <property type="entry name" value="Mur_ligase_C"/>
    <property type="match status" value="1"/>
</dbReference>
<evidence type="ECO:0000256" key="10">
    <source>
        <dbReference type="ARBA" id="ARBA00022723"/>
    </source>
</evidence>
<dbReference type="InterPro" id="IPR004101">
    <property type="entry name" value="Mur_ligase_C"/>
</dbReference>
<feature type="region of interest" description="Disordered" evidence="18">
    <location>
        <begin position="92"/>
        <end position="135"/>
    </location>
</feature>
<dbReference type="OrthoDB" id="9809356at2"/>
<dbReference type="InterPro" id="IPR036615">
    <property type="entry name" value="Mur_ligase_C_dom_sf"/>
</dbReference>
<evidence type="ECO:0000256" key="11">
    <source>
        <dbReference type="ARBA" id="ARBA00022741"/>
    </source>
</evidence>
<dbReference type="InterPro" id="IPR001645">
    <property type="entry name" value="Folylpolyglutamate_synth"/>
</dbReference>
<name>J0NJJ4_9ACTO</name>
<evidence type="ECO:0000256" key="9">
    <source>
        <dbReference type="ARBA" id="ARBA00022598"/>
    </source>
</evidence>
<dbReference type="GO" id="GO:0005737">
    <property type="term" value="C:cytoplasm"/>
    <property type="evidence" value="ECO:0007669"/>
    <property type="project" value="TreeGrafter"/>
</dbReference>
<gene>
    <name evidence="21" type="primary">folC</name>
    <name evidence="21" type="ORF">HMPREF1317_2188</name>
</gene>
<comment type="catalytic activity">
    <reaction evidence="16">
        <text>(6S)-5,6,7,8-tetrahydrofolyl-(gamma-L-Glu)(n) + L-glutamate + ATP = (6S)-5,6,7,8-tetrahydrofolyl-(gamma-L-Glu)(n+1) + ADP + phosphate + H(+)</text>
        <dbReference type="Rhea" id="RHEA:10580"/>
        <dbReference type="Rhea" id="RHEA-COMP:14738"/>
        <dbReference type="Rhea" id="RHEA-COMP:14740"/>
        <dbReference type="ChEBI" id="CHEBI:15378"/>
        <dbReference type="ChEBI" id="CHEBI:29985"/>
        <dbReference type="ChEBI" id="CHEBI:30616"/>
        <dbReference type="ChEBI" id="CHEBI:43474"/>
        <dbReference type="ChEBI" id="CHEBI:141005"/>
        <dbReference type="ChEBI" id="CHEBI:456216"/>
        <dbReference type="EC" id="6.3.2.17"/>
    </reaction>
</comment>
<dbReference type="GO" id="GO:0008841">
    <property type="term" value="F:dihydrofolate synthase activity"/>
    <property type="evidence" value="ECO:0007669"/>
    <property type="project" value="UniProtKB-EC"/>
</dbReference>
<dbReference type="EC" id="6.3.2.17" evidence="7"/>
<comment type="pathway">
    <text evidence="2">Cofactor biosynthesis; tetrahydrofolate biosynthesis; 7,8-dihydrofolate from 2-amino-4-hydroxy-6-hydroxymethyl-7,8-dihydropteridine diphosphate and 4-aminobenzoate: step 2/2.</text>
</comment>
<dbReference type="GO" id="GO:0046656">
    <property type="term" value="P:folic acid biosynthetic process"/>
    <property type="evidence" value="ECO:0007669"/>
    <property type="project" value="UniProtKB-KW"/>
</dbReference>
<comment type="similarity">
    <text evidence="4">Belongs to the folylpolyglutamate synthase family.</text>
</comment>
<dbReference type="AlphaFoldDB" id="J0NJJ4"/>
<feature type="region of interest" description="Disordered" evidence="18">
    <location>
        <begin position="1"/>
        <end position="46"/>
    </location>
</feature>
<evidence type="ECO:0000256" key="13">
    <source>
        <dbReference type="ARBA" id="ARBA00022842"/>
    </source>
</evidence>
<evidence type="ECO:0000313" key="22">
    <source>
        <dbReference type="Proteomes" id="UP000004578"/>
    </source>
</evidence>
<dbReference type="GO" id="GO:0004326">
    <property type="term" value="F:tetrahydrofolylpolyglutamate synthase activity"/>
    <property type="evidence" value="ECO:0007669"/>
    <property type="project" value="UniProtKB-EC"/>
</dbReference>
<dbReference type="PATRIC" id="fig|1125717.3.peg.660"/>
<evidence type="ECO:0000256" key="5">
    <source>
        <dbReference type="ARBA" id="ARBA00011245"/>
    </source>
</evidence>
<dbReference type="SUPFAM" id="SSF53244">
    <property type="entry name" value="MurD-like peptide ligases, peptide-binding domain"/>
    <property type="match status" value="1"/>
</dbReference>
<dbReference type="FunFam" id="3.40.1190.10:FF:000004">
    <property type="entry name" value="Dihydrofolate synthase/folylpolyglutamate synthase"/>
    <property type="match status" value="1"/>
</dbReference>
<feature type="domain" description="Mur ligase central" evidence="20">
    <location>
        <begin position="280"/>
        <end position="422"/>
    </location>
</feature>
<evidence type="ECO:0000256" key="8">
    <source>
        <dbReference type="ARBA" id="ARBA00019357"/>
    </source>
</evidence>
<evidence type="ECO:0000256" key="14">
    <source>
        <dbReference type="ARBA" id="ARBA00022909"/>
    </source>
</evidence>
<organism evidence="21 22">
    <name type="scientific">Schaalia georgiae F0490</name>
    <dbReference type="NCBI Taxonomy" id="1125717"/>
    <lineage>
        <taxon>Bacteria</taxon>
        <taxon>Bacillati</taxon>
        <taxon>Actinomycetota</taxon>
        <taxon>Actinomycetes</taxon>
        <taxon>Actinomycetales</taxon>
        <taxon>Actinomycetaceae</taxon>
        <taxon>Schaalia</taxon>
    </lineage>
</organism>
<proteinExistence type="inferred from homology"/>
<evidence type="ECO:0000256" key="6">
    <source>
        <dbReference type="ARBA" id="ARBA00013023"/>
    </source>
</evidence>
<feature type="compositionally biased region" description="Low complexity" evidence="18">
    <location>
        <begin position="117"/>
        <end position="135"/>
    </location>
</feature>